<feature type="transmembrane region" description="Helical" evidence="1">
    <location>
        <begin position="20"/>
        <end position="39"/>
    </location>
</feature>
<dbReference type="STRING" id="1107311.Q767_02460"/>
<dbReference type="InterPro" id="IPR048136">
    <property type="entry name" value="STM3941-like"/>
</dbReference>
<reference evidence="2 3" key="2">
    <citation type="journal article" date="2015" name="Stand. Genomic Sci.">
        <title>High quality draft genomic sequence of Flavobacterium enshiense DK69(T) and comparison among Flavobacterium genomes.</title>
        <authorList>
            <person name="Zeng Z."/>
            <person name="Chen C."/>
            <person name="Du H."/>
            <person name="Wang G."/>
            <person name="Li M."/>
        </authorList>
    </citation>
    <scope>NUCLEOTIDE SEQUENCE [LARGE SCALE GENOMIC DNA]</scope>
    <source>
        <strain evidence="2 3">DK69</strain>
    </source>
</reference>
<proteinExistence type="predicted"/>
<keyword evidence="1" id="KW-0812">Transmembrane</keyword>
<keyword evidence="1" id="KW-1133">Transmembrane helix</keyword>
<comment type="caution">
    <text evidence="2">The sequence shown here is derived from an EMBL/GenBank/DDBJ whole genome shotgun (WGS) entry which is preliminary data.</text>
</comment>
<dbReference type="AlphaFoldDB" id="V6SKN2"/>
<evidence type="ECO:0000313" key="2">
    <source>
        <dbReference type="EMBL" id="KGO96600.1"/>
    </source>
</evidence>
<dbReference type="PATRIC" id="fig|1107311.3.peg.505"/>
<name>V6SKN2_9FLAO</name>
<evidence type="ECO:0000256" key="1">
    <source>
        <dbReference type="SAM" id="Phobius"/>
    </source>
</evidence>
<sequence>MSIGILLIGHYCFKADIQAVRMIGVLELILGMVILFVGLKSFMDKNPQIVMNENGIMDKRILKKIIPWNQLEKIELTMQNNQKVLKLNVSDKFSNDNFKWLYVKTAAIKLNQNPKTVMLNLDQLKFDSDLLISYLNSKNVDFVNEDIFRNLTGWNKILNKMLY</sequence>
<dbReference type="eggNOG" id="ENOG5030R00">
    <property type="taxonomic scope" value="Bacteria"/>
</dbReference>
<dbReference type="EMBL" id="JRLZ01000003">
    <property type="protein sequence ID" value="KGO96600.1"/>
    <property type="molecule type" value="Genomic_DNA"/>
</dbReference>
<keyword evidence="3" id="KW-1185">Reference proteome</keyword>
<protein>
    <submittedName>
        <fullName evidence="2">Uncharacterized protein</fullName>
    </submittedName>
</protein>
<dbReference type="NCBIfam" id="NF041635">
    <property type="entry name" value="STM3941_fam"/>
    <property type="match status" value="1"/>
</dbReference>
<evidence type="ECO:0000313" key="3">
    <source>
        <dbReference type="Proteomes" id="UP000030149"/>
    </source>
</evidence>
<keyword evidence="1" id="KW-0472">Membrane</keyword>
<accession>V6SKN2</accession>
<organism evidence="2 3">
    <name type="scientific">Flavobacterium enshiense DK69</name>
    <dbReference type="NCBI Taxonomy" id="1107311"/>
    <lineage>
        <taxon>Bacteria</taxon>
        <taxon>Pseudomonadati</taxon>
        <taxon>Bacteroidota</taxon>
        <taxon>Flavobacteriia</taxon>
        <taxon>Flavobacteriales</taxon>
        <taxon>Flavobacteriaceae</taxon>
        <taxon>Flavobacterium</taxon>
    </lineage>
</organism>
<reference evidence="3" key="1">
    <citation type="submission" date="2013-09" db="EMBL/GenBank/DDBJ databases">
        <authorList>
            <person name="Zeng Z."/>
            <person name="Chen C."/>
        </authorList>
    </citation>
    <scope>NUCLEOTIDE SEQUENCE [LARGE SCALE GENOMIC DNA]</scope>
    <source>
        <strain evidence="3">DK69</strain>
    </source>
</reference>
<dbReference type="Proteomes" id="UP000030149">
    <property type="component" value="Unassembled WGS sequence"/>
</dbReference>
<gene>
    <name evidence="2" type="ORF">Q767_02460</name>
</gene>